<gene>
    <name evidence="2" type="ORF">GTW23_02420</name>
</gene>
<protein>
    <submittedName>
        <fullName evidence="2">Histidine kinase</fullName>
    </submittedName>
</protein>
<dbReference type="RefSeq" id="WP_252914484.1">
    <property type="nucleotide sequence ID" value="NZ_JAAAML010000001.1"/>
</dbReference>
<accession>A0ABT1CNP5</accession>
<dbReference type="Pfam" id="PF07568">
    <property type="entry name" value="HisKA_2"/>
    <property type="match status" value="1"/>
</dbReference>
<reference evidence="2 3" key="1">
    <citation type="submission" date="2020-01" db="EMBL/GenBank/DDBJ databases">
        <title>Genomes of bacteria type strains.</title>
        <authorList>
            <person name="Chen J."/>
            <person name="Zhu S."/>
            <person name="Yang J."/>
        </authorList>
    </citation>
    <scope>NUCLEOTIDE SEQUENCE [LARGE SCALE GENOMIC DNA]</scope>
    <source>
        <strain evidence="2 3">DSM 16655</strain>
    </source>
</reference>
<dbReference type="Gene3D" id="3.30.565.10">
    <property type="entry name" value="Histidine kinase-like ATPase, C-terminal domain"/>
    <property type="match status" value="1"/>
</dbReference>
<evidence type="ECO:0000313" key="3">
    <source>
        <dbReference type="Proteomes" id="UP001320715"/>
    </source>
</evidence>
<dbReference type="InterPro" id="IPR003018">
    <property type="entry name" value="GAF"/>
</dbReference>
<organism evidence="2 3">
    <name type="scientific">Hoeflea alexandrii</name>
    <dbReference type="NCBI Taxonomy" id="288436"/>
    <lineage>
        <taxon>Bacteria</taxon>
        <taxon>Pseudomonadati</taxon>
        <taxon>Pseudomonadota</taxon>
        <taxon>Alphaproteobacteria</taxon>
        <taxon>Hyphomicrobiales</taxon>
        <taxon>Rhizobiaceae</taxon>
        <taxon>Hoeflea</taxon>
    </lineage>
</organism>
<dbReference type="SUPFAM" id="SSF55874">
    <property type="entry name" value="ATPase domain of HSP90 chaperone/DNA topoisomerase II/histidine kinase"/>
    <property type="match status" value="1"/>
</dbReference>
<dbReference type="SUPFAM" id="SSF55781">
    <property type="entry name" value="GAF domain-like"/>
    <property type="match status" value="1"/>
</dbReference>
<dbReference type="InterPro" id="IPR011495">
    <property type="entry name" value="Sig_transdc_His_kin_sub2_dim/P"/>
</dbReference>
<name>A0ABT1CNP5_9HYPH</name>
<keyword evidence="2" id="KW-0808">Transferase</keyword>
<keyword evidence="3" id="KW-1185">Reference proteome</keyword>
<dbReference type="Proteomes" id="UP001320715">
    <property type="component" value="Unassembled WGS sequence"/>
</dbReference>
<dbReference type="SMART" id="SM00065">
    <property type="entry name" value="GAF"/>
    <property type="match status" value="1"/>
</dbReference>
<comment type="caution">
    <text evidence="2">The sequence shown here is derived from an EMBL/GenBank/DDBJ whole genome shotgun (WGS) entry which is preliminary data.</text>
</comment>
<dbReference type="InterPro" id="IPR036890">
    <property type="entry name" value="HATPase_C_sf"/>
</dbReference>
<dbReference type="PANTHER" id="PTHR43102">
    <property type="entry name" value="SLR1143 PROTEIN"/>
    <property type="match status" value="1"/>
</dbReference>
<dbReference type="InterPro" id="IPR029016">
    <property type="entry name" value="GAF-like_dom_sf"/>
</dbReference>
<dbReference type="GO" id="GO:0016301">
    <property type="term" value="F:kinase activity"/>
    <property type="evidence" value="ECO:0007669"/>
    <property type="project" value="UniProtKB-KW"/>
</dbReference>
<dbReference type="Pfam" id="PF01590">
    <property type="entry name" value="GAF"/>
    <property type="match status" value="1"/>
</dbReference>
<feature type="domain" description="GAF" evidence="1">
    <location>
        <begin position="25"/>
        <end position="167"/>
    </location>
</feature>
<evidence type="ECO:0000259" key="1">
    <source>
        <dbReference type="SMART" id="SM00065"/>
    </source>
</evidence>
<sequence length="369" mass="40628">MKAPLHPRQAERLQALHAYEMLDSNPEKDFDDIVQLASSICGTPISLMSLVDSERQWFKASVGLDISETPIENALCAHAILEDEFIEIEDTLGDERMNDNPLCTSDPDLRFYAAALLKTPDGLPIGTLCVLDRKPRSLTPLQRDTIKVLARQVMAQLEMRKALATAATMRQEVDHRVKNSLQSLSAFVRIQERRLQTEEARVAVSKIMTRIDAVSTLHEYLYKTDAGSNVDLGVYLEKIVDYLRETAPANVEMEFTPVSITVGSQQAVSVGTLVNEFVANSFKHAFPDQRRGAVSIVLAKTASGAVSVTCSDNGTGMTPDIPSQSGGLGMKIAEIACMELRCELDLKISNQGVTASIEFTPEPRPQYRS</sequence>
<dbReference type="EMBL" id="JAAAML010000001">
    <property type="protein sequence ID" value="MCO6407016.1"/>
    <property type="molecule type" value="Genomic_DNA"/>
</dbReference>
<proteinExistence type="predicted"/>
<dbReference type="InterPro" id="IPR003594">
    <property type="entry name" value="HATPase_dom"/>
</dbReference>
<evidence type="ECO:0000313" key="2">
    <source>
        <dbReference type="EMBL" id="MCO6407016.1"/>
    </source>
</evidence>
<dbReference type="Gene3D" id="3.30.450.40">
    <property type="match status" value="1"/>
</dbReference>
<dbReference type="Pfam" id="PF02518">
    <property type="entry name" value="HATPase_c"/>
    <property type="match status" value="1"/>
</dbReference>
<dbReference type="PANTHER" id="PTHR43102:SF2">
    <property type="entry name" value="GAF DOMAIN-CONTAINING PROTEIN"/>
    <property type="match status" value="1"/>
</dbReference>
<keyword evidence="2" id="KW-0418">Kinase</keyword>